<dbReference type="PROSITE" id="PS00211">
    <property type="entry name" value="ABC_TRANSPORTER_1"/>
    <property type="match status" value="1"/>
</dbReference>
<feature type="domain" description="ABC transporter" evidence="4">
    <location>
        <begin position="7"/>
        <end position="244"/>
    </location>
</feature>
<dbReference type="Gene3D" id="3.40.50.300">
    <property type="entry name" value="P-loop containing nucleotide triphosphate hydrolases"/>
    <property type="match status" value="1"/>
</dbReference>
<proteinExistence type="inferred from homology"/>
<dbReference type="GO" id="GO:0022857">
    <property type="term" value="F:transmembrane transporter activity"/>
    <property type="evidence" value="ECO:0007669"/>
    <property type="project" value="TreeGrafter"/>
</dbReference>
<dbReference type="EMBL" id="DMAI01000015">
    <property type="protein sequence ID" value="HAE46007.1"/>
    <property type="molecule type" value="Genomic_DNA"/>
</dbReference>
<dbReference type="InterPro" id="IPR003593">
    <property type="entry name" value="AAA+_ATPase"/>
</dbReference>
<dbReference type="InterPro" id="IPR017871">
    <property type="entry name" value="ABC_transporter-like_CS"/>
</dbReference>
<dbReference type="PANTHER" id="PTHR24220">
    <property type="entry name" value="IMPORT ATP-BINDING PROTEIN"/>
    <property type="match status" value="1"/>
</dbReference>
<dbReference type="InterPro" id="IPR003439">
    <property type="entry name" value="ABC_transporter-like_ATP-bd"/>
</dbReference>
<dbReference type="Proteomes" id="UP000257706">
    <property type="component" value="Unassembled WGS sequence"/>
</dbReference>
<evidence type="ECO:0000256" key="2">
    <source>
        <dbReference type="ARBA" id="ARBA00022741"/>
    </source>
</evidence>
<dbReference type="GO" id="GO:0089705">
    <property type="term" value="P:protein localization to outer membrane"/>
    <property type="evidence" value="ECO:0007669"/>
    <property type="project" value="TreeGrafter"/>
</dbReference>
<dbReference type="InterPro" id="IPR027417">
    <property type="entry name" value="P-loop_NTPase"/>
</dbReference>
<organism evidence="5 6">
    <name type="scientific">Tistrella mobilis</name>
    <dbReference type="NCBI Taxonomy" id="171437"/>
    <lineage>
        <taxon>Bacteria</taxon>
        <taxon>Pseudomonadati</taxon>
        <taxon>Pseudomonadota</taxon>
        <taxon>Alphaproteobacteria</taxon>
        <taxon>Geminicoccales</taxon>
        <taxon>Geminicoccaceae</taxon>
        <taxon>Tistrella</taxon>
    </lineage>
</organism>
<dbReference type="PROSITE" id="PS50893">
    <property type="entry name" value="ABC_TRANSPORTER_2"/>
    <property type="match status" value="1"/>
</dbReference>
<dbReference type="GO" id="GO:0044874">
    <property type="term" value="P:lipoprotein localization to outer membrane"/>
    <property type="evidence" value="ECO:0007669"/>
    <property type="project" value="TreeGrafter"/>
</dbReference>
<evidence type="ECO:0000256" key="1">
    <source>
        <dbReference type="ARBA" id="ARBA00005417"/>
    </source>
</evidence>
<dbReference type="InterPro" id="IPR015854">
    <property type="entry name" value="ABC_transpr_LolD-like"/>
</dbReference>
<gene>
    <name evidence="5" type="ORF">DCK97_01175</name>
</gene>
<dbReference type="GO" id="GO:0005524">
    <property type="term" value="F:ATP binding"/>
    <property type="evidence" value="ECO:0007669"/>
    <property type="project" value="UniProtKB-KW"/>
</dbReference>
<dbReference type="PANTHER" id="PTHR24220:SF689">
    <property type="entry name" value="LIPOPROTEIN-RELEASING SYSTEM ATP-BINDING PROTEIN LOLD"/>
    <property type="match status" value="1"/>
</dbReference>
<dbReference type="AlphaFoldDB" id="A0A3B9IFE0"/>
<dbReference type="SUPFAM" id="SSF52540">
    <property type="entry name" value="P-loop containing nucleoside triphosphate hydrolases"/>
    <property type="match status" value="1"/>
</dbReference>
<comment type="similarity">
    <text evidence="1">Belongs to the ABC transporter superfamily.</text>
</comment>
<evidence type="ECO:0000256" key="3">
    <source>
        <dbReference type="ARBA" id="ARBA00022840"/>
    </source>
</evidence>
<keyword evidence="3 5" id="KW-0067">ATP-binding</keyword>
<dbReference type="GO" id="GO:0005886">
    <property type="term" value="C:plasma membrane"/>
    <property type="evidence" value="ECO:0007669"/>
    <property type="project" value="TreeGrafter"/>
</dbReference>
<keyword evidence="2" id="KW-0547">Nucleotide-binding</keyword>
<dbReference type="Pfam" id="PF00005">
    <property type="entry name" value="ABC_tran"/>
    <property type="match status" value="1"/>
</dbReference>
<name>A0A3B9IFE0_9PROT</name>
<protein>
    <submittedName>
        <fullName evidence="5">ABC transporter ATP-binding protein</fullName>
    </submittedName>
</protein>
<evidence type="ECO:0000259" key="4">
    <source>
        <dbReference type="PROSITE" id="PS50893"/>
    </source>
</evidence>
<comment type="caution">
    <text evidence="5">The sequence shown here is derived from an EMBL/GenBank/DDBJ whole genome shotgun (WGS) entry which is preliminary data.</text>
</comment>
<dbReference type="SMART" id="SM00382">
    <property type="entry name" value="AAA"/>
    <property type="match status" value="1"/>
</dbReference>
<evidence type="ECO:0000313" key="5">
    <source>
        <dbReference type="EMBL" id="HAE46007.1"/>
    </source>
</evidence>
<dbReference type="GO" id="GO:0016887">
    <property type="term" value="F:ATP hydrolysis activity"/>
    <property type="evidence" value="ECO:0007669"/>
    <property type="project" value="InterPro"/>
</dbReference>
<accession>A0A3B9IFE0</accession>
<evidence type="ECO:0000313" key="6">
    <source>
        <dbReference type="Proteomes" id="UP000257706"/>
    </source>
</evidence>
<reference evidence="5 6" key="1">
    <citation type="journal article" date="2018" name="Nat. Biotechnol.">
        <title>A standardized bacterial taxonomy based on genome phylogeny substantially revises the tree of life.</title>
        <authorList>
            <person name="Parks D.H."/>
            <person name="Chuvochina M."/>
            <person name="Waite D.W."/>
            <person name="Rinke C."/>
            <person name="Skarshewski A."/>
            <person name="Chaumeil P.A."/>
            <person name="Hugenholtz P."/>
        </authorList>
    </citation>
    <scope>NUCLEOTIDE SEQUENCE [LARGE SCALE GENOMIC DNA]</scope>
    <source>
        <strain evidence="5">UBA8739</strain>
    </source>
</reference>
<sequence length="244" mass="26429">MSAAPVFHLQGVVAERRSGRAVFEVEVGEMSLAPGEVVAVTGASGCGKSTLLDILAFILPPLRVETGFVFRPRVGQPVDVAALARRRGLDRLTALRRRHVGYVPQVGGLLPYLDVRRNVMLSPALLGQRRVAEVLALIDRLGITPQLDKCPADLSVGERQRVAIARALAHGPDVVIADEPTAALDPENADLVLSLFVDEARRNGVTAIIATHDWDRVDRLGLRRIPHAMVPTEREGVVRARFGT</sequence>